<name>A0ABU0LYH0_9BACT</name>
<comment type="caution">
    <text evidence="1">The sequence shown here is derived from an EMBL/GenBank/DDBJ whole genome shotgun (WGS) entry which is preliminary data.</text>
</comment>
<accession>A0ABU0LYH0</accession>
<keyword evidence="2" id="KW-1185">Reference proteome</keyword>
<protein>
    <recommendedName>
        <fullName evidence="3">DUF2357 domain-containing protein</fullName>
    </recommendedName>
</protein>
<gene>
    <name evidence="1" type="ORF">J2Z62_000185</name>
</gene>
<evidence type="ECO:0008006" key="3">
    <source>
        <dbReference type="Google" id="ProtNLM"/>
    </source>
</evidence>
<evidence type="ECO:0000313" key="1">
    <source>
        <dbReference type="EMBL" id="MDQ0513747.1"/>
    </source>
</evidence>
<proteinExistence type="predicted"/>
<organism evidence="1 2">
    <name type="scientific">Mycoplasmoides fastidiosum</name>
    <dbReference type="NCBI Taxonomy" id="92758"/>
    <lineage>
        <taxon>Bacteria</taxon>
        <taxon>Bacillati</taxon>
        <taxon>Mycoplasmatota</taxon>
        <taxon>Mycoplasmoidales</taxon>
        <taxon>Mycoplasmoidaceae</taxon>
        <taxon>Mycoplasmoides</taxon>
    </lineage>
</organism>
<dbReference type="Proteomes" id="UP001240643">
    <property type="component" value="Unassembled WGS sequence"/>
</dbReference>
<reference evidence="1" key="1">
    <citation type="submission" date="2023-07" db="EMBL/GenBank/DDBJ databases">
        <title>Genomic Encyclopedia of Type Strains, Phase IV (KMG-IV): sequencing the most valuable type-strain genomes for metagenomic binning, comparative biology and taxonomic classification.</title>
        <authorList>
            <person name="Goeker M."/>
        </authorList>
    </citation>
    <scope>NUCLEOTIDE SEQUENCE [LARGE SCALE GENOMIC DNA]</scope>
    <source>
        <strain evidence="1">DSM 21204</strain>
    </source>
</reference>
<dbReference type="RefSeq" id="WP_307291593.1">
    <property type="nucleotide sequence ID" value="NZ_JAUSWO010000001.1"/>
</dbReference>
<dbReference type="EMBL" id="JAUSWO010000001">
    <property type="protein sequence ID" value="MDQ0513747.1"/>
    <property type="molecule type" value="Genomic_DNA"/>
</dbReference>
<evidence type="ECO:0000313" key="2">
    <source>
        <dbReference type="Proteomes" id="UP001240643"/>
    </source>
</evidence>
<sequence length="1053" mass="127361">MNFSNDENFSDFITDYDLKDLRKINLQIFFNSEEILDFLNDKKTHLTFNLNRKYETVFQILVEVKTFNEFLDVIKAKDINLNESFLKIIRQKFSQFKNSKNLQDFWEKLFDWKKIIKAKTLNLLEKQISNYQNFNLWGKNNLFLTANTLEVFDEEKKVVLTIPFILCPVQLVVDKDKKINIIKINPQKVFYNSQLFDDELQIFKRYSNQDFNLENGYEDLLSKFIFKNSLKEKDGEYKNKWLNLKPNFYLENITFSDIKIELKNLFNFRWMKNFDTGCNYDNVIQQQRFQFEKFFLKHQNQQVLHYGAANIINEEFILKLVFANVAQNKNAIIFNDQYRLISHFLSNSHSPLKNLIFFNFHDLDYGLFYDQILNLKNKLEEFSVDDTKHFVGSFLEYDKDENNFLEIFQKIYLMNSIQEQNLDFSLWLINEKTKNKNWSEWAMIAFNYCQAQNIKLNSLIKKLKVIYNLSIDHNKFLASYGYDDFWKNLKQHEKFLVDYDESVMEKGLFYLKKYIELKKLPDKVRFYTLSEDDRINYTTLYKFFYNAANTKLFYVSWADLKILLNAKLVNREEFLAITNENWIRNQPVFNTFINSDLFQKRLIDNFSDEKYQHNLDILVHNYFLNLWKRITDFSPNQKNELQKMFNYATNKNGKIPPSLFIDKFWKIILELFPFIIWDLHNNLYFNEKVFYNKFNTAYWFISHKNAKLIPQIFSHWENTHVFYYYAEENLGYSLNAQIKNLNIKEFNINYNLNTNNYRIAKTINNLFLAVDKNDHKIDRKIKTILVNENYFFKDINLSLFKKLIDDFNNLFLEKNDQSVNVIVVKNQFHKNYLLKIFLSYPTIMTAIAENKLIVLNLDEEINFPVERIFFVLNDRISFTKNLSLNSFYNDPKMRTDLIKFLFWAKNSVIVYAPFSKEQIDLKNKKNQLLLRNLFTENLEKKERSQDNLIYQVHKKIKDWLFNLLEDKYQIQITFNEATGQFYTSVSDRKNRAILFIKLIHNESISLDHNLELSFFMKQKNYSVYNLFIYEWIFKEEMVKKELTTFLIKEKIID</sequence>